<evidence type="ECO:0000256" key="1">
    <source>
        <dbReference type="SAM" id="MobiDB-lite"/>
    </source>
</evidence>
<feature type="region of interest" description="Disordered" evidence="1">
    <location>
        <begin position="1"/>
        <end position="43"/>
    </location>
</feature>
<feature type="compositionally biased region" description="Low complexity" evidence="1">
    <location>
        <begin position="33"/>
        <end position="43"/>
    </location>
</feature>
<name>A0ABP3AG24_MYCUL</name>
<organism evidence="2 3">
    <name type="scientific">Mycobacterium ulcerans str. Harvey</name>
    <dbReference type="NCBI Taxonomy" id="1299332"/>
    <lineage>
        <taxon>Bacteria</taxon>
        <taxon>Bacillati</taxon>
        <taxon>Actinomycetota</taxon>
        <taxon>Actinomycetes</taxon>
        <taxon>Mycobacteriales</taxon>
        <taxon>Mycobacteriaceae</taxon>
        <taxon>Mycobacterium</taxon>
        <taxon>Mycobacterium ulcerans group</taxon>
    </lineage>
</organism>
<accession>A0ABP3AG24</accession>
<protein>
    <submittedName>
        <fullName evidence="2">Uncharacterized protein</fullName>
    </submittedName>
</protein>
<evidence type="ECO:0000313" key="3">
    <source>
        <dbReference type="Proteomes" id="UP000020681"/>
    </source>
</evidence>
<keyword evidence="3" id="KW-1185">Reference proteome</keyword>
<gene>
    <name evidence="2" type="ORF">I551_3255</name>
</gene>
<sequence length="43" mass="4170">MAGSNGRRAIPTIDATAGSRSSAVTAEMPISPVGPVTATATPT</sequence>
<reference evidence="2 3" key="1">
    <citation type="submission" date="2014-01" db="EMBL/GenBank/DDBJ databases">
        <authorList>
            <person name="Dobos K."/>
            <person name="Lenaerts A."/>
            <person name="Ordway D."/>
            <person name="DeGroote M.A."/>
            <person name="Parker T."/>
            <person name="Sizemore C."/>
            <person name="Tallon L.J."/>
            <person name="Sadzewicz L.K."/>
            <person name="Sengamalay N."/>
            <person name="Fraser C.M."/>
            <person name="Hine E."/>
            <person name="Shefchek K.A."/>
            <person name="Das S.P."/>
            <person name="Tettelin H."/>
        </authorList>
    </citation>
    <scope>NUCLEOTIDE SEQUENCE [LARGE SCALE GENOMIC DNA]</scope>
    <source>
        <strain evidence="2 3">Harvey</strain>
    </source>
</reference>
<proteinExistence type="predicted"/>
<comment type="caution">
    <text evidence="2">The sequence shown here is derived from an EMBL/GenBank/DDBJ whole genome shotgun (WGS) entry which is preliminary data.</text>
</comment>
<dbReference type="Proteomes" id="UP000020681">
    <property type="component" value="Unassembled WGS sequence"/>
</dbReference>
<dbReference type="EMBL" id="JAOL01000106">
    <property type="protein sequence ID" value="EUA90218.1"/>
    <property type="molecule type" value="Genomic_DNA"/>
</dbReference>
<evidence type="ECO:0000313" key="2">
    <source>
        <dbReference type="EMBL" id="EUA90218.1"/>
    </source>
</evidence>